<dbReference type="OrthoDB" id="5953973at2759"/>
<accession>A0A8K0G2U3</accession>
<evidence type="ECO:0000313" key="2">
    <source>
        <dbReference type="Proteomes" id="UP000801492"/>
    </source>
</evidence>
<dbReference type="AlphaFoldDB" id="A0A8K0G2U3"/>
<evidence type="ECO:0000313" key="1">
    <source>
        <dbReference type="EMBL" id="KAF2883663.1"/>
    </source>
</evidence>
<proteinExistence type="predicted"/>
<reference evidence="1" key="1">
    <citation type="submission" date="2019-08" db="EMBL/GenBank/DDBJ databases">
        <title>The genome of the North American firefly Photinus pyralis.</title>
        <authorList>
            <consortium name="Photinus pyralis genome working group"/>
            <person name="Fallon T.R."/>
            <person name="Sander Lower S.E."/>
            <person name="Weng J.-K."/>
        </authorList>
    </citation>
    <scope>NUCLEOTIDE SEQUENCE</scope>
    <source>
        <strain evidence="1">TRF0915ILg1</strain>
        <tissue evidence="1">Whole body</tissue>
    </source>
</reference>
<sequence>MFATTAQEEVKLAAMQKVWQHRRMGSSSSSIFEDPVEFEDPFTPLPQTTVVTKGRCVSPPPALTCSDGGIEHESLEILQEHVDEPTIEDVTSKEPSSFMLNASTLGDLPACYTIYGLKSYQMPVIGVYNDKRICPGYKYKVLPLPGADCQSYTPPYLFEGRALTLRSIGRGYARRFTFEADKNCLNNNENYFWSDNRPEGFAFELELVSQGDKFTVFDANHEAQGTLEILKVEGPQTEISSEATKDGIKKKAKIHFIGKVELYETGVAKPMPMTGVVISIKRKRVSSAEVTKIINVTFKNHRYYLTPGIQVTRRRVTVRGEDISDIPTKYTMTGLEPYEIPVVGTYVDPRVIPGFHYKVRPNDRKDHLFGGRALKLCSIGMGYAKRLTFTPDSLVEPNNYLWSDNHPDGLGLEPRAVHTGMRFSIMAEDQHLGEATVFRADLPQQEERMEKVMTPSGKYAIVKYIHINVTCHVKLAIIGGKSDDSEYHLMHVYGLAVVRKEPNSNTARVIRVENVGLDSQLNLLFARTHTELTFHPI</sequence>
<gene>
    <name evidence="1" type="ORF">ILUMI_22535</name>
</gene>
<organism evidence="1 2">
    <name type="scientific">Ignelater luminosus</name>
    <name type="common">Cucubano</name>
    <name type="synonym">Pyrophorus luminosus</name>
    <dbReference type="NCBI Taxonomy" id="2038154"/>
    <lineage>
        <taxon>Eukaryota</taxon>
        <taxon>Metazoa</taxon>
        <taxon>Ecdysozoa</taxon>
        <taxon>Arthropoda</taxon>
        <taxon>Hexapoda</taxon>
        <taxon>Insecta</taxon>
        <taxon>Pterygota</taxon>
        <taxon>Neoptera</taxon>
        <taxon>Endopterygota</taxon>
        <taxon>Coleoptera</taxon>
        <taxon>Polyphaga</taxon>
        <taxon>Elateriformia</taxon>
        <taxon>Elateroidea</taxon>
        <taxon>Elateridae</taxon>
        <taxon>Agrypninae</taxon>
        <taxon>Pyrophorini</taxon>
        <taxon>Ignelater</taxon>
    </lineage>
</organism>
<keyword evidence="2" id="KW-1185">Reference proteome</keyword>
<dbReference type="EMBL" id="VTPC01090314">
    <property type="protein sequence ID" value="KAF2883663.1"/>
    <property type="molecule type" value="Genomic_DNA"/>
</dbReference>
<name>A0A8K0G2U3_IGNLU</name>
<dbReference type="Proteomes" id="UP000801492">
    <property type="component" value="Unassembled WGS sequence"/>
</dbReference>
<protein>
    <submittedName>
        <fullName evidence="1">Uncharacterized protein</fullName>
    </submittedName>
</protein>
<comment type="caution">
    <text evidence="1">The sequence shown here is derived from an EMBL/GenBank/DDBJ whole genome shotgun (WGS) entry which is preliminary data.</text>
</comment>